<dbReference type="PANTHER" id="PTHR33064:SF37">
    <property type="entry name" value="RIBONUCLEASE H"/>
    <property type="match status" value="1"/>
</dbReference>
<dbReference type="Proteomes" id="UP000198211">
    <property type="component" value="Unassembled WGS sequence"/>
</dbReference>
<dbReference type="Gene3D" id="3.30.70.270">
    <property type="match status" value="1"/>
</dbReference>
<dbReference type="InterPro" id="IPR051320">
    <property type="entry name" value="Viral_Replic_Matur_Polypro"/>
</dbReference>
<evidence type="ECO:0000313" key="2">
    <source>
        <dbReference type="EMBL" id="OWY98320.1"/>
    </source>
</evidence>
<dbReference type="InterPro" id="IPR043128">
    <property type="entry name" value="Rev_trsase/Diguanyl_cyclase"/>
</dbReference>
<dbReference type="Pfam" id="PF00078">
    <property type="entry name" value="RVT_1"/>
    <property type="match status" value="1"/>
</dbReference>
<name>A0A225UYX8_9STRA</name>
<accession>A0A225UYX8</accession>
<dbReference type="PANTHER" id="PTHR33064">
    <property type="entry name" value="POL PROTEIN"/>
    <property type="match status" value="1"/>
</dbReference>
<feature type="domain" description="Reverse transcriptase" evidence="1">
    <location>
        <begin position="330"/>
        <end position="427"/>
    </location>
</feature>
<evidence type="ECO:0000259" key="1">
    <source>
        <dbReference type="Pfam" id="PF00078"/>
    </source>
</evidence>
<dbReference type="SUPFAM" id="SSF56672">
    <property type="entry name" value="DNA/RNA polymerases"/>
    <property type="match status" value="1"/>
</dbReference>
<protein>
    <recommendedName>
        <fullName evidence="1">Reverse transcriptase domain-containing protein</fullName>
    </recommendedName>
</protein>
<dbReference type="InterPro" id="IPR000477">
    <property type="entry name" value="RT_dom"/>
</dbReference>
<proteinExistence type="predicted"/>
<dbReference type="CDD" id="cd01647">
    <property type="entry name" value="RT_LTR"/>
    <property type="match status" value="1"/>
</dbReference>
<dbReference type="InterPro" id="IPR043502">
    <property type="entry name" value="DNA/RNA_pol_sf"/>
</dbReference>
<dbReference type="AlphaFoldDB" id="A0A225UYX8"/>
<reference evidence="3" key="1">
    <citation type="submission" date="2017-03" db="EMBL/GenBank/DDBJ databases">
        <title>Phytopthora megakarya and P. palmivora, two closely related causual agents of cacao black pod achieved similar genome size and gene model numbers by different mechanisms.</title>
        <authorList>
            <person name="Ali S."/>
            <person name="Shao J."/>
            <person name="Larry D.J."/>
            <person name="Kronmiller B."/>
            <person name="Shen D."/>
            <person name="Strem M.D."/>
            <person name="Melnick R.L."/>
            <person name="Guiltinan M.J."/>
            <person name="Tyler B.M."/>
            <person name="Meinhardt L.W."/>
            <person name="Bailey B.A."/>
        </authorList>
    </citation>
    <scope>NUCLEOTIDE SEQUENCE [LARGE SCALE GENOMIC DNA]</scope>
    <source>
        <strain evidence="3">zdho120</strain>
    </source>
</reference>
<dbReference type="OrthoDB" id="127291at2759"/>
<dbReference type="EMBL" id="NBNE01009532">
    <property type="protein sequence ID" value="OWY98320.1"/>
    <property type="molecule type" value="Genomic_DNA"/>
</dbReference>
<organism evidence="2 3">
    <name type="scientific">Phytophthora megakarya</name>
    <dbReference type="NCBI Taxonomy" id="4795"/>
    <lineage>
        <taxon>Eukaryota</taxon>
        <taxon>Sar</taxon>
        <taxon>Stramenopiles</taxon>
        <taxon>Oomycota</taxon>
        <taxon>Peronosporomycetes</taxon>
        <taxon>Peronosporales</taxon>
        <taxon>Peronosporaceae</taxon>
        <taxon>Phytophthora</taxon>
    </lineage>
</organism>
<evidence type="ECO:0000313" key="3">
    <source>
        <dbReference type="Proteomes" id="UP000198211"/>
    </source>
</evidence>
<gene>
    <name evidence="2" type="ORF">PHMEG_00030939</name>
</gene>
<dbReference type="Gene3D" id="3.10.10.10">
    <property type="entry name" value="HIV Type 1 Reverse Transcriptase, subunit A, domain 1"/>
    <property type="match status" value="1"/>
</dbReference>
<sequence length="569" mass="64885">MTHDVWIRRTESIVPTVTSYRKRWPYRVRLTNITDHTVYCPAHFPILAWVPLGHLPRDVGYARLDSARDKDLYKKEEKLYEQWLATQPSAVARPEYTYPTSILQHEEDDTVSNNYEHEDRGDVQRSTMEESADIWVANTGVTTRVSDDDSSCSEESSDDSFELDFLEAAPDTNSRSDVRILEKLFISVVKVITTKGYESTEDDIIYVHKPADVELTDYAQELAFLPDFSDHSPTELDFSAANVLNSALSVDDQAKLVNVLKAHKNIMIASGNALPPPRVVCDINVEEHAPIKQRARRIPIRYLQKLYELLKGLLKANLQTLCHFPTGILKKNGEDIRLCIDYKMVNSVTAIMEYAMPLVDDLLTDLDSYMWFCSLDAASGFWAIIMTHRARKISAFVCPLGHFEWLRMPFGLKIAPMIYQRMIDNALWGFVQPKSGWRCFAEKMKAAEDLVKSKQAHSAELSTKSWGDSPIAKTKFAAARSDVENQDPVLMLVNEPTSDMFATGEVDESTFVPVFDRRTFVDDICFGGKTFDDCLTTLDRLLARFTPSSIHRMPYQYQLHQKYIRPTAS</sequence>
<comment type="caution">
    <text evidence="2">The sequence shown here is derived from an EMBL/GenBank/DDBJ whole genome shotgun (WGS) entry which is preliminary data.</text>
</comment>
<keyword evidence="3" id="KW-1185">Reference proteome</keyword>